<dbReference type="GO" id="GO:0007156">
    <property type="term" value="P:homophilic cell adhesion via plasma membrane adhesion molecules"/>
    <property type="evidence" value="ECO:0007669"/>
    <property type="project" value="InterPro"/>
</dbReference>
<dbReference type="AlphaFoldDB" id="A0A8J7F1A4"/>
<dbReference type="GO" id="GO:0045296">
    <property type="term" value="F:cadherin binding"/>
    <property type="evidence" value="ECO:0007669"/>
    <property type="project" value="TreeGrafter"/>
</dbReference>
<dbReference type="GO" id="GO:0005509">
    <property type="term" value="F:calcium ion binding"/>
    <property type="evidence" value="ECO:0007669"/>
    <property type="project" value="InterPro"/>
</dbReference>
<gene>
    <name evidence="7" type="ORF">IQ247_08800</name>
</gene>
<dbReference type="PANTHER" id="PTHR24027">
    <property type="entry name" value="CADHERIN-23"/>
    <property type="match status" value="1"/>
</dbReference>
<dbReference type="InterPro" id="IPR015919">
    <property type="entry name" value="Cadherin-like_sf"/>
</dbReference>
<dbReference type="SUPFAM" id="SSF51120">
    <property type="entry name" value="beta-Roll"/>
    <property type="match status" value="1"/>
</dbReference>
<keyword evidence="2" id="KW-0677">Repeat</keyword>
<evidence type="ECO:0000313" key="7">
    <source>
        <dbReference type="EMBL" id="MBE9212790.1"/>
    </source>
</evidence>
<evidence type="ECO:0000256" key="1">
    <source>
        <dbReference type="ARBA" id="ARBA00004370"/>
    </source>
</evidence>
<dbReference type="RefSeq" id="WP_193919038.1">
    <property type="nucleotide sequence ID" value="NZ_JADEWL010000019.1"/>
</dbReference>
<sequence>MATINGTPGNDQRITVGSNDELLGLEGNDILDAGDGKGNNTLRGGAGDDELFAYSNDQLFGDAGDDDLYSDGEGNNTLDGGEGNDEIFPDRNDTVDGGIGDDIIFAGRGGNTFTGGLGKDVFWIANVELPENPNTITDFNFAEDTIRVDLAGVENFNDLSITQQGNDSIITALGTQLVTVSGVVPSQLNPQNVVVDKNAPDNPGLDKPVIEDATFSIREHSVEETLIGTVSANDSDKNDILIYNITDGNLDIDGDGNTAFTIDGTSGEIIVNDSDDLDFEKNPIFNLLVTVADNSSFSQNANITINLQDEPLPEFDIEQSKQGIFSLIGDTQEKANILFSLVGTDADNISELGVFIVDENNAVNGITPDSPEYIQEALQQSKVIFSAINNQPNGYAELEKTRILEGYQSGERLVFYLVTNSTTDNVISDETSPNNVLLSSTFSSSDFAQVKIADMGNGKFELAWEDQIGGGDRDFNDLVLNLEITNQSAPNGTSQAGNTAELIDLRQFAGETVTVTAEVFREAKFDNEVVFYRLDNPDGIIDSLNPNRDRDYLNAALENLVKDTNGEVFTLKADNQSTASITADIIAESIFAPMMIVNGNLQQLQDNDTSNDPTVYFPYIGANSDGVDHIRLLGDNIFGFEDLRNGGDMDFNDMVVKIAVE</sequence>
<dbReference type="GO" id="GO:0008013">
    <property type="term" value="F:beta-catenin binding"/>
    <property type="evidence" value="ECO:0007669"/>
    <property type="project" value="TreeGrafter"/>
</dbReference>
<keyword evidence="8" id="KW-1185">Reference proteome</keyword>
<dbReference type="PRINTS" id="PR00313">
    <property type="entry name" value="CABNDNGRPT"/>
</dbReference>
<dbReference type="SUPFAM" id="SSF49313">
    <property type="entry name" value="Cadherin-like"/>
    <property type="match status" value="1"/>
</dbReference>
<comment type="subcellular location">
    <subcellularLocation>
        <location evidence="1">Membrane</location>
    </subcellularLocation>
</comment>
<evidence type="ECO:0000256" key="4">
    <source>
        <dbReference type="ARBA" id="ARBA00023136"/>
    </source>
</evidence>
<proteinExistence type="predicted"/>
<dbReference type="InterPro" id="IPR001343">
    <property type="entry name" value="Hemolysn_Ca-bd"/>
</dbReference>
<feature type="domain" description="Cadherin" evidence="6">
    <location>
        <begin position="209"/>
        <end position="315"/>
    </location>
</feature>
<accession>A0A8J7F1A4</accession>
<dbReference type="EMBL" id="JADEWL010000019">
    <property type="protein sequence ID" value="MBE9212790.1"/>
    <property type="molecule type" value="Genomic_DNA"/>
</dbReference>
<dbReference type="Pfam" id="PF13448">
    <property type="entry name" value="DUF4114"/>
    <property type="match status" value="2"/>
</dbReference>
<evidence type="ECO:0000256" key="5">
    <source>
        <dbReference type="SAM" id="MobiDB-lite"/>
    </source>
</evidence>
<dbReference type="Proteomes" id="UP000620559">
    <property type="component" value="Unassembled WGS sequence"/>
</dbReference>
<dbReference type="Gene3D" id="2.60.40.60">
    <property type="entry name" value="Cadherins"/>
    <property type="match status" value="1"/>
</dbReference>
<feature type="region of interest" description="Disordered" evidence="5">
    <location>
        <begin position="63"/>
        <end position="89"/>
    </location>
</feature>
<dbReference type="GO" id="GO:0016477">
    <property type="term" value="P:cell migration"/>
    <property type="evidence" value="ECO:0007669"/>
    <property type="project" value="TreeGrafter"/>
</dbReference>
<dbReference type="Pfam" id="PF00028">
    <property type="entry name" value="Cadherin"/>
    <property type="match status" value="1"/>
</dbReference>
<name>A0A8J7F1A4_9CYAN</name>
<dbReference type="PANTHER" id="PTHR24027:SF438">
    <property type="entry name" value="CADHERIN 23"/>
    <property type="match status" value="1"/>
</dbReference>
<dbReference type="InterPro" id="IPR002126">
    <property type="entry name" value="Cadherin-like_dom"/>
</dbReference>
<dbReference type="Pfam" id="PF00353">
    <property type="entry name" value="HemolysinCabind"/>
    <property type="match status" value="4"/>
</dbReference>
<protein>
    <submittedName>
        <fullName evidence="7">DUF4114 domain-containing protein</fullName>
    </submittedName>
</protein>
<dbReference type="CDD" id="cd11304">
    <property type="entry name" value="Cadherin_repeat"/>
    <property type="match status" value="1"/>
</dbReference>
<comment type="caution">
    <text evidence="7">The sequence shown here is derived from an EMBL/GenBank/DDBJ whole genome shotgun (WGS) entry which is preliminary data.</text>
</comment>
<dbReference type="InterPro" id="IPR025193">
    <property type="entry name" value="DUF4114"/>
</dbReference>
<dbReference type="InterPro" id="IPR039808">
    <property type="entry name" value="Cadherin"/>
</dbReference>
<dbReference type="SMART" id="SM00112">
    <property type="entry name" value="CA"/>
    <property type="match status" value="1"/>
</dbReference>
<organism evidence="7 8">
    <name type="scientific">Plectonema cf. radiosum LEGE 06105</name>
    <dbReference type="NCBI Taxonomy" id="945769"/>
    <lineage>
        <taxon>Bacteria</taxon>
        <taxon>Bacillati</taxon>
        <taxon>Cyanobacteriota</taxon>
        <taxon>Cyanophyceae</taxon>
        <taxon>Oscillatoriophycideae</taxon>
        <taxon>Oscillatoriales</taxon>
        <taxon>Microcoleaceae</taxon>
        <taxon>Plectonema</taxon>
    </lineage>
</organism>
<dbReference type="GO" id="GO:0016342">
    <property type="term" value="C:catenin complex"/>
    <property type="evidence" value="ECO:0007669"/>
    <property type="project" value="TreeGrafter"/>
</dbReference>
<evidence type="ECO:0000256" key="2">
    <source>
        <dbReference type="ARBA" id="ARBA00022737"/>
    </source>
</evidence>
<dbReference type="InterPro" id="IPR011049">
    <property type="entry name" value="Serralysin-like_metalloprot_C"/>
</dbReference>
<keyword evidence="4" id="KW-0472">Membrane</keyword>
<evidence type="ECO:0000256" key="3">
    <source>
        <dbReference type="ARBA" id="ARBA00022837"/>
    </source>
</evidence>
<reference evidence="7" key="1">
    <citation type="submission" date="2020-10" db="EMBL/GenBank/DDBJ databases">
        <authorList>
            <person name="Castelo-Branco R."/>
            <person name="Eusebio N."/>
            <person name="Adriana R."/>
            <person name="Vieira A."/>
            <person name="Brugerolle De Fraissinette N."/>
            <person name="Rezende De Castro R."/>
            <person name="Schneider M.P."/>
            <person name="Vasconcelos V."/>
            <person name="Leao P.N."/>
        </authorList>
    </citation>
    <scope>NUCLEOTIDE SEQUENCE</scope>
    <source>
        <strain evidence="7">LEGE 06105</strain>
    </source>
</reference>
<evidence type="ECO:0000259" key="6">
    <source>
        <dbReference type="PROSITE" id="PS50268"/>
    </source>
</evidence>
<dbReference type="PROSITE" id="PS50268">
    <property type="entry name" value="CADHERIN_2"/>
    <property type="match status" value="1"/>
</dbReference>
<dbReference type="Gene3D" id="2.150.10.10">
    <property type="entry name" value="Serralysin-like metalloprotease, C-terminal"/>
    <property type="match status" value="2"/>
</dbReference>
<keyword evidence="3" id="KW-0106">Calcium</keyword>
<evidence type="ECO:0000313" key="8">
    <source>
        <dbReference type="Proteomes" id="UP000620559"/>
    </source>
</evidence>